<comment type="subcellular location">
    <subcellularLocation>
        <location evidence="5">Cell membrane</location>
        <topology evidence="5">Multi-pass membrane protein</topology>
    </subcellularLocation>
    <subcellularLocation>
        <location evidence="1">Membrane</location>
        <topology evidence="1">Multi-pass membrane protein</topology>
    </subcellularLocation>
</comment>
<dbReference type="GO" id="GO:0005886">
    <property type="term" value="C:plasma membrane"/>
    <property type="evidence" value="ECO:0007669"/>
    <property type="project" value="UniProtKB-SubCell"/>
</dbReference>
<keyword evidence="2 5" id="KW-0812">Transmembrane</keyword>
<gene>
    <name evidence="6" type="ORF">SAMN05444682_110157</name>
</gene>
<dbReference type="OrthoDB" id="560496at2"/>
<feature type="transmembrane region" description="Helical" evidence="5">
    <location>
        <begin position="234"/>
        <end position="253"/>
    </location>
</feature>
<dbReference type="InterPro" id="IPR051598">
    <property type="entry name" value="TSUP/Inactive_protease-like"/>
</dbReference>
<feature type="transmembrane region" description="Helical" evidence="5">
    <location>
        <begin position="135"/>
        <end position="159"/>
    </location>
</feature>
<dbReference type="PANTHER" id="PTHR43701">
    <property type="entry name" value="MEMBRANE TRANSPORTER PROTEIN MJ0441-RELATED"/>
    <property type="match status" value="1"/>
</dbReference>
<dbReference type="EMBL" id="FOQO01000010">
    <property type="protein sequence ID" value="SFJ50503.1"/>
    <property type="molecule type" value="Genomic_DNA"/>
</dbReference>
<evidence type="ECO:0000256" key="4">
    <source>
        <dbReference type="ARBA" id="ARBA00023136"/>
    </source>
</evidence>
<keyword evidence="7" id="KW-1185">Reference proteome</keyword>
<evidence type="ECO:0000256" key="5">
    <source>
        <dbReference type="RuleBase" id="RU363041"/>
    </source>
</evidence>
<evidence type="ECO:0000256" key="1">
    <source>
        <dbReference type="ARBA" id="ARBA00004141"/>
    </source>
</evidence>
<protein>
    <recommendedName>
        <fullName evidence="5">Probable membrane transporter protein</fullName>
    </recommendedName>
</protein>
<comment type="similarity">
    <text evidence="5">Belongs to the 4-toluene sulfonate uptake permease (TSUP) (TC 2.A.102) family.</text>
</comment>
<feature type="transmembrane region" description="Helical" evidence="5">
    <location>
        <begin position="44"/>
        <end position="62"/>
    </location>
</feature>
<dbReference type="InterPro" id="IPR002781">
    <property type="entry name" value="TM_pro_TauE-like"/>
</dbReference>
<dbReference type="AlphaFoldDB" id="A0A1I3RV98"/>
<name>A0A1I3RV98_9SPHI</name>
<evidence type="ECO:0000313" key="6">
    <source>
        <dbReference type="EMBL" id="SFJ50503.1"/>
    </source>
</evidence>
<dbReference type="STRING" id="1477437.SAMN05444682_110157"/>
<feature type="transmembrane region" description="Helical" evidence="5">
    <location>
        <begin position="6"/>
        <end position="37"/>
    </location>
</feature>
<dbReference type="PANTHER" id="PTHR43701:SF5">
    <property type="entry name" value="MEMBRANE TRANSPORTER PROTEIN-RELATED"/>
    <property type="match status" value="1"/>
</dbReference>
<evidence type="ECO:0000313" key="7">
    <source>
        <dbReference type="Proteomes" id="UP000198670"/>
    </source>
</evidence>
<keyword evidence="4 5" id="KW-0472">Membrane</keyword>
<feature type="transmembrane region" description="Helical" evidence="5">
    <location>
        <begin position="203"/>
        <end position="222"/>
    </location>
</feature>
<evidence type="ECO:0000256" key="3">
    <source>
        <dbReference type="ARBA" id="ARBA00022989"/>
    </source>
</evidence>
<organism evidence="6 7">
    <name type="scientific">Parapedobacter indicus</name>
    <dbReference type="NCBI Taxonomy" id="1477437"/>
    <lineage>
        <taxon>Bacteria</taxon>
        <taxon>Pseudomonadati</taxon>
        <taxon>Bacteroidota</taxon>
        <taxon>Sphingobacteriia</taxon>
        <taxon>Sphingobacteriales</taxon>
        <taxon>Sphingobacteriaceae</taxon>
        <taxon>Parapedobacter</taxon>
    </lineage>
</organism>
<keyword evidence="3 5" id="KW-1133">Transmembrane helix</keyword>
<feature type="transmembrane region" description="Helical" evidence="5">
    <location>
        <begin position="171"/>
        <end position="191"/>
    </location>
</feature>
<evidence type="ECO:0000256" key="2">
    <source>
        <dbReference type="ARBA" id="ARBA00022692"/>
    </source>
</evidence>
<feature type="transmembrane region" description="Helical" evidence="5">
    <location>
        <begin position="96"/>
        <end position="115"/>
    </location>
</feature>
<sequence>MQHWELLLFFLLIAFLYASVGFGGGSSYLAILALYALPFKELRLIALIGNIIVVSGGVYIYVKNKQVNWKKIVPFVLLSIPMAYLGAIVRISQHTFFVILGCSLVIAAILLWIKTGPATIDQLNEPKRHAFLKNSTLGGSIGFLSGMVGIGGGIFLSPVLNLMKWDLPKKIAATASVFILVNSISGIAGQLTGLPENINYSRIGLLCVAVLIGGQAGSRMAIKFNPLIIRRMTAVLVCSAGVNVLVKHFPLFFEQLF</sequence>
<dbReference type="Proteomes" id="UP000198670">
    <property type="component" value="Unassembled WGS sequence"/>
</dbReference>
<reference evidence="6 7" key="1">
    <citation type="submission" date="2016-10" db="EMBL/GenBank/DDBJ databases">
        <authorList>
            <person name="de Groot N.N."/>
        </authorList>
    </citation>
    <scope>NUCLEOTIDE SEQUENCE [LARGE SCALE GENOMIC DNA]</scope>
    <source>
        <strain evidence="6 7">RK1</strain>
    </source>
</reference>
<proteinExistence type="inferred from homology"/>
<accession>A0A1I3RV98</accession>
<dbReference type="Pfam" id="PF01925">
    <property type="entry name" value="TauE"/>
    <property type="match status" value="1"/>
</dbReference>
<keyword evidence="5" id="KW-1003">Cell membrane</keyword>
<dbReference type="RefSeq" id="WP_090629718.1">
    <property type="nucleotide sequence ID" value="NZ_FOQO01000010.1"/>
</dbReference>
<feature type="transmembrane region" description="Helical" evidence="5">
    <location>
        <begin position="68"/>
        <end position="89"/>
    </location>
</feature>